<dbReference type="SUPFAM" id="SSF49854">
    <property type="entry name" value="Spermadhesin, CUB domain"/>
    <property type="match status" value="1"/>
</dbReference>
<dbReference type="Gene3D" id="2.60.120.290">
    <property type="entry name" value="Spermadhesin, CUB domain"/>
    <property type="match status" value="1"/>
</dbReference>
<keyword evidence="1" id="KW-1015">Disulfide bond</keyword>
<sequence>RERGRIIRVDLQANLTVKLREVEFRGTTCNKKLSKVEQSFPRTWLRLIKFLKFLSQHYSEQIVLTDIQDHGFISSPGYPSNYPNFVVPRDCGQDLLVDSGTIDTVRLGFLHLRTMNEDYVQLELRDTNPNLEWFEQFTGTYDLFVPPLFAANEATVFLQSDATGADIGYLAAYAAELPNNGK</sequence>
<evidence type="ECO:0000259" key="3">
    <source>
        <dbReference type="PROSITE" id="PS01180"/>
    </source>
</evidence>
<dbReference type="PROSITE" id="PS01180">
    <property type="entry name" value="CUB"/>
    <property type="match status" value="1"/>
</dbReference>
<reference evidence="4" key="1">
    <citation type="submission" date="2020-11" db="EMBL/GenBank/DDBJ databases">
        <authorList>
            <person name="Tran Van P."/>
        </authorList>
    </citation>
    <scope>NUCLEOTIDE SEQUENCE</scope>
</reference>
<comment type="caution">
    <text evidence="2">Lacks conserved residue(s) required for the propagation of feature annotation.</text>
</comment>
<proteinExistence type="predicted"/>
<dbReference type="InterPro" id="IPR035914">
    <property type="entry name" value="Sperma_CUB_dom_sf"/>
</dbReference>
<gene>
    <name evidence="4" type="ORF">NMOB1V02_LOCUS13257</name>
</gene>
<accession>A0A7R9C440</accession>
<feature type="non-terminal residue" evidence="4">
    <location>
        <position position="1"/>
    </location>
</feature>
<dbReference type="AlphaFoldDB" id="A0A7R9C440"/>
<dbReference type="Proteomes" id="UP000678499">
    <property type="component" value="Unassembled WGS sequence"/>
</dbReference>
<protein>
    <recommendedName>
        <fullName evidence="3">CUB domain-containing protein</fullName>
    </recommendedName>
</protein>
<name>A0A7R9C440_9CRUS</name>
<feature type="non-terminal residue" evidence="4">
    <location>
        <position position="182"/>
    </location>
</feature>
<evidence type="ECO:0000313" key="5">
    <source>
        <dbReference type="Proteomes" id="UP000678499"/>
    </source>
</evidence>
<organism evidence="4">
    <name type="scientific">Notodromas monacha</name>
    <dbReference type="NCBI Taxonomy" id="399045"/>
    <lineage>
        <taxon>Eukaryota</taxon>
        <taxon>Metazoa</taxon>
        <taxon>Ecdysozoa</taxon>
        <taxon>Arthropoda</taxon>
        <taxon>Crustacea</taxon>
        <taxon>Oligostraca</taxon>
        <taxon>Ostracoda</taxon>
        <taxon>Podocopa</taxon>
        <taxon>Podocopida</taxon>
        <taxon>Cypridocopina</taxon>
        <taxon>Cypridoidea</taxon>
        <taxon>Cyprididae</taxon>
        <taxon>Notodromas</taxon>
    </lineage>
</organism>
<evidence type="ECO:0000256" key="2">
    <source>
        <dbReference type="PROSITE-ProRule" id="PRU00059"/>
    </source>
</evidence>
<dbReference type="InterPro" id="IPR000859">
    <property type="entry name" value="CUB_dom"/>
</dbReference>
<dbReference type="SMART" id="SM00042">
    <property type="entry name" value="CUB"/>
    <property type="match status" value="1"/>
</dbReference>
<keyword evidence="5" id="KW-1185">Reference proteome</keyword>
<dbReference type="EMBL" id="OA901029">
    <property type="protein sequence ID" value="CAD7285655.1"/>
    <property type="molecule type" value="Genomic_DNA"/>
</dbReference>
<evidence type="ECO:0000313" key="4">
    <source>
        <dbReference type="EMBL" id="CAD7285655.1"/>
    </source>
</evidence>
<dbReference type="EMBL" id="CAJPEX010018992">
    <property type="protein sequence ID" value="CAG0925807.1"/>
    <property type="molecule type" value="Genomic_DNA"/>
</dbReference>
<evidence type="ECO:0000256" key="1">
    <source>
        <dbReference type="ARBA" id="ARBA00023157"/>
    </source>
</evidence>
<feature type="domain" description="CUB" evidence="3">
    <location>
        <begin position="59"/>
        <end position="176"/>
    </location>
</feature>